<dbReference type="RefSeq" id="XP_031443959.1">
    <property type="nucleotide sequence ID" value="XM_031588099.1"/>
</dbReference>
<dbReference type="GeneID" id="116225640"/>
<dbReference type="Proteomes" id="UP000472261">
    <property type="component" value="Unplaced"/>
</dbReference>
<dbReference type="GO" id="GO:0030119">
    <property type="term" value="C:AP-type membrane coat adaptor complex"/>
    <property type="evidence" value="ECO:0007669"/>
    <property type="project" value="InterPro"/>
</dbReference>
<dbReference type="KEGG" id="pcoc:116225640"/>
<sequence length="184" mass="19416">MVLAFVLLSPGGPPPVGAGPCRVLYARCFGPPPQGRLLRKEQLLAVARQVASHCHLQQASSGRPPAPTLPEDPAPLHAAPGGLFQLPPGDPFPGRVTVTWLAATAVAFALVCEPHENLALAEVTLRLLAGRLMAVLRPPGPAVLLRPDATDLLLDRLLPHGQLLFLSQSFLQALERDGAGRAAR</sequence>
<dbReference type="GO" id="GO:0016197">
    <property type="term" value="P:endosomal transport"/>
    <property type="evidence" value="ECO:0007669"/>
    <property type="project" value="InterPro"/>
</dbReference>
<dbReference type="InterPro" id="IPR029392">
    <property type="entry name" value="AP-5_subunit_s1"/>
</dbReference>
<protein>
    <submittedName>
        <fullName evidence="2">Adaptor related protein complex 5 subunit sigma 1</fullName>
    </submittedName>
</protein>
<proteinExistence type="predicted"/>
<dbReference type="CTD" id="55317"/>
<dbReference type="GO" id="GO:0005829">
    <property type="term" value="C:cytosol"/>
    <property type="evidence" value="ECO:0007669"/>
    <property type="project" value="TreeGrafter"/>
</dbReference>
<feature type="chain" id="PRO_5025400401" evidence="1">
    <location>
        <begin position="19"/>
        <end position="184"/>
    </location>
</feature>
<dbReference type="OMA" id="HGQMLFL"/>
<keyword evidence="1" id="KW-0732">Signal</keyword>
<feature type="signal peptide" evidence="1">
    <location>
        <begin position="1"/>
        <end position="18"/>
    </location>
</feature>
<dbReference type="Ensembl" id="ENSPCLT00000009838.1">
    <property type="protein sequence ID" value="ENSPCLP00000007168.1"/>
    <property type="gene ID" value="ENSPCLG00000005977.1"/>
</dbReference>
<name>A0A669PLA6_PHACC</name>
<dbReference type="Pfam" id="PF15001">
    <property type="entry name" value="AP-5_subunit_s1"/>
    <property type="match status" value="1"/>
</dbReference>
<organism evidence="2 3">
    <name type="scientific">Phasianus colchicus</name>
    <name type="common">Common pheasant</name>
    <dbReference type="NCBI Taxonomy" id="9054"/>
    <lineage>
        <taxon>Eukaryota</taxon>
        <taxon>Metazoa</taxon>
        <taxon>Chordata</taxon>
        <taxon>Craniata</taxon>
        <taxon>Vertebrata</taxon>
        <taxon>Euteleostomi</taxon>
        <taxon>Archelosauria</taxon>
        <taxon>Archosauria</taxon>
        <taxon>Dinosauria</taxon>
        <taxon>Saurischia</taxon>
        <taxon>Theropoda</taxon>
        <taxon>Coelurosauria</taxon>
        <taxon>Aves</taxon>
        <taxon>Neognathae</taxon>
        <taxon>Galloanserae</taxon>
        <taxon>Galliformes</taxon>
        <taxon>Phasianidae</taxon>
        <taxon>Phasianinae</taxon>
        <taxon>Phasianus</taxon>
    </lineage>
</organism>
<dbReference type="AlphaFoldDB" id="A0A669PLA6"/>
<dbReference type="GO" id="GO:0005764">
    <property type="term" value="C:lysosome"/>
    <property type="evidence" value="ECO:0007669"/>
    <property type="project" value="TreeGrafter"/>
</dbReference>
<dbReference type="PANTHER" id="PTHR16120:SF0">
    <property type="entry name" value="AP-5 COMPLEX SUBUNIT SIGMA-1"/>
    <property type="match status" value="1"/>
</dbReference>
<evidence type="ECO:0000256" key="1">
    <source>
        <dbReference type="SAM" id="SignalP"/>
    </source>
</evidence>
<dbReference type="OrthoDB" id="370698at2759"/>
<reference evidence="2" key="1">
    <citation type="submission" date="2025-08" db="UniProtKB">
        <authorList>
            <consortium name="Ensembl"/>
        </authorList>
    </citation>
    <scope>IDENTIFICATION</scope>
</reference>
<gene>
    <name evidence="2" type="primary">AP5S1</name>
</gene>
<accession>A0A669PLA6</accession>
<reference evidence="2" key="2">
    <citation type="submission" date="2025-09" db="UniProtKB">
        <authorList>
            <consortium name="Ensembl"/>
        </authorList>
    </citation>
    <scope>IDENTIFICATION</scope>
</reference>
<keyword evidence="3" id="KW-1185">Reference proteome</keyword>
<dbReference type="PANTHER" id="PTHR16120">
    <property type="entry name" value="AP-5 COMPLEX SUBUNIT SIGMA-1"/>
    <property type="match status" value="1"/>
</dbReference>
<dbReference type="GO" id="GO:0005770">
    <property type="term" value="C:late endosome"/>
    <property type="evidence" value="ECO:0007669"/>
    <property type="project" value="TreeGrafter"/>
</dbReference>
<dbReference type="GO" id="GO:0000724">
    <property type="term" value="P:double-strand break repair via homologous recombination"/>
    <property type="evidence" value="ECO:0007669"/>
    <property type="project" value="InterPro"/>
</dbReference>
<evidence type="ECO:0000313" key="3">
    <source>
        <dbReference type="Proteomes" id="UP000472261"/>
    </source>
</evidence>
<evidence type="ECO:0000313" key="2">
    <source>
        <dbReference type="Ensembl" id="ENSPCLP00000007168.1"/>
    </source>
</evidence>